<evidence type="ECO:0000256" key="1">
    <source>
        <dbReference type="SAM" id="MobiDB-lite"/>
    </source>
</evidence>
<dbReference type="RefSeq" id="WP_042160620.1">
    <property type="nucleotide sequence ID" value="NZ_BBNO01000009.1"/>
</dbReference>
<proteinExistence type="predicted"/>
<name>A0A0P4REA2_9ACTN</name>
<feature type="region of interest" description="Disordered" evidence="1">
    <location>
        <begin position="43"/>
        <end position="70"/>
    </location>
</feature>
<dbReference type="OrthoDB" id="3389929at2"/>
<accession>A0A0P4REA2</accession>
<keyword evidence="3" id="KW-1185">Reference proteome</keyword>
<dbReference type="InterPro" id="IPR045436">
    <property type="entry name" value="DUF6507"/>
</dbReference>
<dbReference type="EMBL" id="BBNO01000009">
    <property type="protein sequence ID" value="GAO12006.1"/>
    <property type="molecule type" value="Genomic_DNA"/>
</dbReference>
<sequence>MASWDIQPQGVQGQLKVVGTHAEDLGKALNTLLSDIQEAAQAAGTAVPGTQARTPLSPGPWAPTNKPLGAAGTSLFTQTATGPVAAALAEYVTKRKPRMKAMADRCQAAVLGAAKATNEYVQGDLEAAKNAQNAAHTVRLDALKDFGGKKK</sequence>
<reference evidence="3" key="1">
    <citation type="submission" date="2014-09" db="EMBL/GenBank/DDBJ databases">
        <title>Whole genome shotgun sequence of Streptomyces sp. NBRC 110027.</title>
        <authorList>
            <person name="Komaki H."/>
            <person name="Ichikawa N."/>
            <person name="Katano-Makiyama Y."/>
            <person name="Hosoyama A."/>
            <person name="Hashimoto M."/>
            <person name="Uohara A."/>
            <person name="Kitahashi Y."/>
            <person name="Ohji S."/>
            <person name="Kimura A."/>
            <person name="Yamazoe A."/>
            <person name="Igarashi Y."/>
            <person name="Fujita N."/>
        </authorList>
    </citation>
    <scope>NUCLEOTIDE SEQUENCE [LARGE SCALE GENOMIC DNA]</scope>
    <source>
        <strain evidence="3">NBRC 110027</strain>
    </source>
</reference>
<organism evidence="2 3">
    <name type="scientific">Streptomyces lydicamycinicus</name>
    <dbReference type="NCBI Taxonomy" id="1546107"/>
    <lineage>
        <taxon>Bacteria</taxon>
        <taxon>Bacillati</taxon>
        <taxon>Actinomycetota</taxon>
        <taxon>Actinomycetes</taxon>
        <taxon>Kitasatosporales</taxon>
        <taxon>Streptomycetaceae</taxon>
        <taxon>Streptomyces</taxon>
    </lineage>
</organism>
<evidence type="ECO:0000313" key="2">
    <source>
        <dbReference type="EMBL" id="GAO12006.1"/>
    </source>
</evidence>
<protein>
    <submittedName>
        <fullName evidence="2">Uncharacterized protein</fullName>
    </submittedName>
</protein>
<comment type="caution">
    <text evidence="2">The sequence shown here is derived from an EMBL/GenBank/DDBJ whole genome shotgun (WGS) entry which is preliminary data.</text>
</comment>
<evidence type="ECO:0000313" key="3">
    <source>
        <dbReference type="Proteomes" id="UP000048965"/>
    </source>
</evidence>
<dbReference type="Pfam" id="PF20117">
    <property type="entry name" value="DUF6507"/>
    <property type="match status" value="1"/>
</dbReference>
<gene>
    <name evidence="2" type="ORF">TPA0598_09_02970</name>
</gene>
<dbReference type="AlphaFoldDB" id="A0A0P4REA2"/>
<dbReference type="Proteomes" id="UP000048965">
    <property type="component" value="Unassembled WGS sequence"/>
</dbReference>
<reference evidence="2 3" key="2">
    <citation type="journal article" date="2015" name="Stand. Genomic Sci.">
        <title>Draft genome sequence of marine-derived Streptomyces sp. TP-A0598, a producer of anti-MRSA antibiotic lydicamycins.</title>
        <authorList>
            <person name="Komaki H."/>
            <person name="Ichikawa N."/>
            <person name="Hosoyama A."/>
            <person name="Fujita N."/>
            <person name="Igarashi Y."/>
        </authorList>
    </citation>
    <scope>NUCLEOTIDE SEQUENCE [LARGE SCALE GENOMIC DNA]</scope>
    <source>
        <strain evidence="2 3">NBRC 110027</strain>
    </source>
</reference>